<reference evidence="5" key="2">
    <citation type="submission" date="2022-10" db="EMBL/GenBank/DDBJ databases">
        <authorList>
            <consortium name="ENA_rothamsted_submissions"/>
            <consortium name="culmorum"/>
            <person name="King R."/>
        </authorList>
    </citation>
    <scope>NUCLEOTIDE SEQUENCE</scope>
</reference>
<dbReference type="EMBL" id="OU895879">
    <property type="protein sequence ID" value="CAH1729496.1"/>
    <property type="molecule type" value="Genomic_DNA"/>
</dbReference>
<dbReference type="FunFam" id="1.10.8.1120:FF:000001">
    <property type="entry name" value="Histone RNA hairpin-binding protein-like"/>
    <property type="match status" value="1"/>
</dbReference>
<dbReference type="GO" id="GO:0007076">
    <property type="term" value="P:mitotic chromosome condensation"/>
    <property type="evidence" value="ECO:0007669"/>
    <property type="project" value="UniProtKB-ARBA"/>
</dbReference>
<proteinExistence type="inferred from homology"/>
<evidence type="ECO:0000313" key="6">
    <source>
        <dbReference type="Proteomes" id="UP001153620"/>
    </source>
</evidence>
<dbReference type="Proteomes" id="UP001153620">
    <property type="component" value="Chromosome 3"/>
</dbReference>
<organism evidence="5 6">
    <name type="scientific">Chironomus riparius</name>
    <dbReference type="NCBI Taxonomy" id="315576"/>
    <lineage>
        <taxon>Eukaryota</taxon>
        <taxon>Metazoa</taxon>
        <taxon>Ecdysozoa</taxon>
        <taxon>Arthropoda</taxon>
        <taxon>Hexapoda</taxon>
        <taxon>Insecta</taxon>
        <taxon>Pterygota</taxon>
        <taxon>Neoptera</taxon>
        <taxon>Endopterygota</taxon>
        <taxon>Diptera</taxon>
        <taxon>Nematocera</taxon>
        <taxon>Chironomoidea</taxon>
        <taxon>Chironomidae</taxon>
        <taxon>Chironominae</taxon>
        <taxon>Chironomus</taxon>
    </lineage>
</organism>
<feature type="region of interest" description="Disordered" evidence="3">
    <location>
        <begin position="59"/>
        <end position="133"/>
    </location>
</feature>
<dbReference type="GO" id="GO:0071204">
    <property type="term" value="C:histone pre-mRNA 3'end processing complex"/>
    <property type="evidence" value="ECO:0007669"/>
    <property type="project" value="TreeGrafter"/>
</dbReference>
<dbReference type="GO" id="GO:0051028">
    <property type="term" value="P:mRNA transport"/>
    <property type="evidence" value="ECO:0007669"/>
    <property type="project" value="TreeGrafter"/>
</dbReference>
<feature type="compositionally biased region" description="Low complexity" evidence="3">
    <location>
        <begin position="1"/>
        <end position="17"/>
    </location>
</feature>
<dbReference type="Pfam" id="PF15247">
    <property type="entry name" value="SLBP_RNA_bind"/>
    <property type="match status" value="1"/>
</dbReference>
<dbReference type="InterPro" id="IPR026502">
    <property type="entry name" value="SLBP1/SLBP2"/>
</dbReference>
<feature type="domain" description="Histone RNA hairpin-binding protein RNA-binding" evidence="4">
    <location>
        <begin position="139"/>
        <end position="207"/>
    </location>
</feature>
<dbReference type="PANTHER" id="PTHR17408">
    <property type="entry name" value="HISTONE RNA HAIRPIN-BINDING PROTEIN"/>
    <property type="match status" value="1"/>
</dbReference>
<keyword evidence="2" id="KW-0694">RNA-binding</keyword>
<feature type="compositionally biased region" description="Polar residues" evidence="3">
    <location>
        <begin position="24"/>
        <end position="35"/>
    </location>
</feature>
<keyword evidence="6" id="KW-1185">Reference proteome</keyword>
<dbReference type="GO" id="GO:0071207">
    <property type="term" value="F:histone pre-mRNA stem-loop binding"/>
    <property type="evidence" value="ECO:0007669"/>
    <property type="project" value="TreeGrafter"/>
</dbReference>
<accession>A0A9P0NIA6</accession>
<evidence type="ECO:0000256" key="3">
    <source>
        <dbReference type="SAM" id="MobiDB-lite"/>
    </source>
</evidence>
<feature type="region of interest" description="Disordered" evidence="3">
    <location>
        <begin position="1"/>
        <end position="37"/>
    </location>
</feature>
<name>A0A9P0NIA6_9DIPT</name>
<evidence type="ECO:0000256" key="1">
    <source>
        <dbReference type="ARBA" id="ARBA00006151"/>
    </source>
</evidence>
<reference evidence="5" key="1">
    <citation type="submission" date="2022-01" db="EMBL/GenBank/DDBJ databases">
        <authorList>
            <person name="King R."/>
        </authorList>
    </citation>
    <scope>NUCLEOTIDE SEQUENCE</scope>
</reference>
<dbReference type="GO" id="GO:0006398">
    <property type="term" value="P:mRNA 3'-end processing by stem-loop binding and cleavage"/>
    <property type="evidence" value="ECO:0007669"/>
    <property type="project" value="TreeGrafter"/>
</dbReference>
<dbReference type="InterPro" id="IPR029344">
    <property type="entry name" value="SLBP_RNA_bind"/>
</dbReference>
<feature type="compositionally biased region" description="Basic and acidic residues" evidence="3">
    <location>
        <begin position="59"/>
        <end position="97"/>
    </location>
</feature>
<comment type="similarity">
    <text evidence="1">Belongs to the SLBP family.</text>
</comment>
<evidence type="ECO:0000313" key="5">
    <source>
        <dbReference type="EMBL" id="CAH1729496.1"/>
    </source>
</evidence>
<evidence type="ECO:0000259" key="4">
    <source>
        <dbReference type="Pfam" id="PF15247"/>
    </source>
</evidence>
<dbReference type="AlphaFoldDB" id="A0A9P0NIA6"/>
<evidence type="ECO:0000256" key="2">
    <source>
        <dbReference type="ARBA" id="ARBA00022884"/>
    </source>
</evidence>
<gene>
    <name evidence="5" type="ORF">CHIRRI_LOCUS11606</name>
</gene>
<dbReference type="GO" id="GO:0003729">
    <property type="term" value="F:mRNA binding"/>
    <property type="evidence" value="ECO:0007669"/>
    <property type="project" value="InterPro"/>
</dbReference>
<dbReference type="Gene3D" id="1.10.8.1120">
    <property type="entry name" value="Histone RNA hairpin-binding protein RNA-binding domain"/>
    <property type="match status" value="1"/>
</dbReference>
<sequence length="216" mass="25387">MSNNKSWLDLLDSSNSSDAHKSLNKTPTKVKTSSFEAHDEDARFIEIEIFDAANQKKFDKLASDNKIKSPFKRRLENEVVEKQPEKKFKESNDKNGEPEDSDDDENNKKPLRKRFCSERSSESSSNCSSTNYIKQELETDQATLERRQKQIDYGKNTIGYDNYMKEVPKYKRTRDHPKTPPKQLKYSRRAWEGLIKSWRKKLHAFDPNNEDNDEQE</sequence>
<protein>
    <recommendedName>
        <fullName evidence="4">Histone RNA hairpin-binding protein RNA-binding domain-containing protein</fullName>
    </recommendedName>
</protein>
<dbReference type="PANTHER" id="PTHR17408:SF0">
    <property type="entry name" value="HISTONE RNA HAIRPIN-BINDING PROTEIN"/>
    <property type="match status" value="1"/>
</dbReference>
<dbReference type="InterPro" id="IPR038294">
    <property type="entry name" value="SLBP_RNA_bind_sf"/>
</dbReference>
<dbReference type="GO" id="GO:0005737">
    <property type="term" value="C:cytoplasm"/>
    <property type="evidence" value="ECO:0007669"/>
    <property type="project" value="TreeGrafter"/>
</dbReference>